<dbReference type="InterPro" id="IPR037051">
    <property type="entry name" value="4-carb_acid_sugar_kinase_N_sf"/>
</dbReference>
<dbReference type="OrthoDB" id="9778478at2"/>
<dbReference type="Pfam" id="PF17042">
    <property type="entry name" value="NBD_C"/>
    <property type="match status" value="1"/>
</dbReference>
<dbReference type="SUPFAM" id="SSF142764">
    <property type="entry name" value="YgbK-like"/>
    <property type="match status" value="1"/>
</dbReference>
<keyword evidence="10" id="KW-1185">Reference proteome</keyword>
<evidence type="ECO:0000313" key="10">
    <source>
        <dbReference type="Proteomes" id="UP000276349"/>
    </source>
</evidence>
<comment type="caution">
    <text evidence="9">The sequence shown here is derived from an EMBL/GenBank/DDBJ whole genome shotgun (WGS) entry which is preliminary data.</text>
</comment>
<keyword evidence="5" id="KW-0067">ATP-binding</keyword>
<evidence type="ECO:0000256" key="3">
    <source>
        <dbReference type="ARBA" id="ARBA00022741"/>
    </source>
</evidence>
<protein>
    <submittedName>
        <fullName evidence="9">Four-carbon acid sugar kinase family protein</fullName>
    </submittedName>
</protein>
<evidence type="ECO:0000259" key="7">
    <source>
        <dbReference type="Pfam" id="PF07005"/>
    </source>
</evidence>
<dbReference type="InterPro" id="IPR031475">
    <property type="entry name" value="NBD_C"/>
</dbReference>
<accession>A0A431UR20</accession>
<name>A0A431UR20_9BACI</name>
<keyword evidence="3" id="KW-0547">Nucleotide-binding</keyword>
<evidence type="ECO:0000256" key="4">
    <source>
        <dbReference type="ARBA" id="ARBA00022777"/>
    </source>
</evidence>
<dbReference type="Gene3D" id="3.40.980.20">
    <property type="entry name" value="Four-carbon acid sugar kinase, nucleotide binding domain"/>
    <property type="match status" value="1"/>
</dbReference>
<proteinExistence type="inferred from homology"/>
<dbReference type="EMBL" id="RXNR01000029">
    <property type="protein sequence ID" value="RTQ92649.1"/>
    <property type="molecule type" value="Genomic_DNA"/>
</dbReference>
<dbReference type="InterPro" id="IPR042213">
    <property type="entry name" value="NBD_C_sf"/>
</dbReference>
<sequence>MKVGYIADDLTGSNATAVLLKKLGLQTATVMNGATIPQTLHFDVIGMDLDCRYMHEDIVEKRVREAITELQYWGTELIANRIDSTMRGRIGFITDLLLDAAGKNGIAVISPAFPDSGRKVIGGYLLLHDELLENTSLNRDPMNPVNQSYVPNIVQSQSKNLVAHIGLHEIRLGEENVKKIFQEKIENGCKIIIVDAITNEDIQIVARGMATMNYNCFPVDPGPLTFEFIRAKYFNHNPKINYIFSIGSVSDLTKKQLAYVLEKEQNCEYIYLDPIKLLNPSKAQSIIENAINKAIKQFARKNIFIISTTHPSEANVDLREIAQEQNVSQELIAKKLTTAIANVTTQLILLDPSSVGGVICCGGDVTASLCNFVSADAIKLIEEVESLIAYGELVNGKLDRLPIITKGGLIGNKTTLHQCLRYLQSINTKGIIANES</sequence>
<feature type="domain" description="Four-carbon acid sugar kinase N-terminal" evidence="7">
    <location>
        <begin position="4"/>
        <end position="224"/>
    </location>
</feature>
<dbReference type="GO" id="GO:0016301">
    <property type="term" value="F:kinase activity"/>
    <property type="evidence" value="ECO:0007669"/>
    <property type="project" value="UniProtKB-KW"/>
</dbReference>
<evidence type="ECO:0000256" key="6">
    <source>
        <dbReference type="ARBA" id="ARBA00023277"/>
    </source>
</evidence>
<dbReference type="GO" id="GO:0005524">
    <property type="term" value="F:ATP binding"/>
    <property type="evidence" value="ECO:0007669"/>
    <property type="project" value="UniProtKB-KW"/>
</dbReference>
<dbReference type="Proteomes" id="UP000276349">
    <property type="component" value="Unassembled WGS sequence"/>
</dbReference>
<evidence type="ECO:0000313" key="9">
    <source>
        <dbReference type="EMBL" id="RTQ92649.1"/>
    </source>
</evidence>
<evidence type="ECO:0000256" key="5">
    <source>
        <dbReference type="ARBA" id="ARBA00022840"/>
    </source>
</evidence>
<dbReference type="AlphaFoldDB" id="A0A431UR20"/>
<dbReference type="Gene3D" id="3.40.50.10840">
    <property type="entry name" value="Putative sugar-binding, N-terminal domain"/>
    <property type="match status" value="1"/>
</dbReference>
<feature type="domain" description="Four-carbon acid sugar kinase nucleotide binding" evidence="8">
    <location>
        <begin position="246"/>
        <end position="416"/>
    </location>
</feature>
<keyword evidence="4 9" id="KW-0418">Kinase</keyword>
<dbReference type="RefSeq" id="WP_126294593.1">
    <property type="nucleotide sequence ID" value="NZ_CP155468.1"/>
</dbReference>
<comment type="similarity">
    <text evidence="1">Belongs to the four-carbon acid sugar kinase family.</text>
</comment>
<organism evidence="9 10">
    <name type="scientific">Lysinibacillus telephonicus</name>
    <dbReference type="NCBI Taxonomy" id="1714840"/>
    <lineage>
        <taxon>Bacteria</taxon>
        <taxon>Bacillati</taxon>
        <taxon>Bacillota</taxon>
        <taxon>Bacilli</taxon>
        <taxon>Bacillales</taxon>
        <taxon>Bacillaceae</taxon>
        <taxon>Lysinibacillus</taxon>
    </lineage>
</organism>
<evidence type="ECO:0000256" key="1">
    <source>
        <dbReference type="ARBA" id="ARBA00005715"/>
    </source>
</evidence>
<evidence type="ECO:0000256" key="2">
    <source>
        <dbReference type="ARBA" id="ARBA00022679"/>
    </source>
</evidence>
<evidence type="ECO:0000259" key="8">
    <source>
        <dbReference type="Pfam" id="PF17042"/>
    </source>
</evidence>
<gene>
    <name evidence="9" type="ORF">EKG35_11430</name>
</gene>
<dbReference type="InterPro" id="IPR010737">
    <property type="entry name" value="4-carb_acid_sugar_kinase_N"/>
</dbReference>
<keyword evidence="6" id="KW-0119">Carbohydrate metabolism</keyword>
<keyword evidence="2" id="KW-0808">Transferase</keyword>
<dbReference type="Pfam" id="PF07005">
    <property type="entry name" value="SBD_N"/>
    <property type="match status" value="1"/>
</dbReference>
<reference evidence="9 10" key="1">
    <citation type="submission" date="2018-12" db="EMBL/GenBank/DDBJ databases">
        <authorList>
            <person name="Yu L."/>
        </authorList>
    </citation>
    <scope>NUCLEOTIDE SEQUENCE [LARGE SCALE GENOMIC DNA]</scope>
    <source>
        <strain evidence="9 10">S5H2222</strain>
    </source>
</reference>